<feature type="region of interest" description="Disordered" evidence="7">
    <location>
        <begin position="144"/>
        <end position="174"/>
    </location>
</feature>
<dbReference type="Proteomes" id="UP000053558">
    <property type="component" value="Unassembled WGS sequence"/>
</dbReference>
<dbReference type="SMART" id="SM00757">
    <property type="entry name" value="CRA"/>
    <property type="match status" value="1"/>
</dbReference>
<dbReference type="Gene3D" id="1.20.1280.290">
    <property type="match status" value="2"/>
</dbReference>
<feature type="compositionally biased region" description="Low complexity" evidence="7">
    <location>
        <begin position="824"/>
        <end position="838"/>
    </location>
</feature>
<dbReference type="FunFam" id="1.20.1280.290:FF:000009">
    <property type="entry name" value="PQ loop repeat family protein"/>
    <property type="match status" value="1"/>
</dbReference>
<gene>
    <name evidence="10" type="ORF">CONPUDRAFT_97826</name>
</gene>
<evidence type="ECO:0000256" key="5">
    <source>
        <dbReference type="ARBA" id="ARBA00038039"/>
    </source>
</evidence>
<evidence type="ECO:0000256" key="6">
    <source>
        <dbReference type="ARBA" id="ARBA00050768"/>
    </source>
</evidence>
<feature type="transmembrane region" description="Helical" evidence="8">
    <location>
        <begin position="452"/>
        <end position="473"/>
    </location>
</feature>
<feature type="region of interest" description="Disordered" evidence="7">
    <location>
        <begin position="481"/>
        <end position="542"/>
    </location>
</feature>
<name>A0A5M3N150_CONPW</name>
<feature type="region of interest" description="Disordered" evidence="7">
    <location>
        <begin position="209"/>
        <end position="279"/>
    </location>
</feature>
<evidence type="ECO:0000313" key="11">
    <source>
        <dbReference type="Proteomes" id="UP000053558"/>
    </source>
</evidence>
<dbReference type="PANTHER" id="PTHR16201:SF34">
    <property type="entry name" value="LYSOSOMAL AMINO ACID TRANSPORTER 1"/>
    <property type="match status" value="1"/>
</dbReference>
<protein>
    <recommendedName>
        <fullName evidence="9">CRA domain-containing protein</fullName>
    </recommendedName>
</protein>
<evidence type="ECO:0000259" key="9">
    <source>
        <dbReference type="SMART" id="SM00757"/>
    </source>
</evidence>
<dbReference type="RefSeq" id="XP_007764704.1">
    <property type="nucleotide sequence ID" value="XM_007766514.1"/>
</dbReference>
<feature type="transmembrane region" description="Helical" evidence="8">
    <location>
        <begin position="283"/>
        <end position="301"/>
    </location>
</feature>
<dbReference type="Pfam" id="PF10607">
    <property type="entry name" value="CTLH"/>
    <property type="match status" value="1"/>
</dbReference>
<reference evidence="11" key="1">
    <citation type="journal article" date="2012" name="Science">
        <title>The Paleozoic origin of enzymatic lignin decomposition reconstructed from 31 fungal genomes.</title>
        <authorList>
            <person name="Floudas D."/>
            <person name="Binder M."/>
            <person name="Riley R."/>
            <person name="Barry K."/>
            <person name="Blanchette R.A."/>
            <person name="Henrissat B."/>
            <person name="Martinez A.T."/>
            <person name="Otillar R."/>
            <person name="Spatafora J.W."/>
            <person name="Yadav J.S."/>
            <person name="Aerts A."/>
            <person name="Benoit I."/>
            <person name="Boyd A."/>
            <person name="Carlson A."/>
            <person name="Copeland A."/>
            <person name="Coutinho P.M."/>
            <person name="de Vries R.P."/>
            <person name="Ferreira P."/>
            <person name="Findley K."/>
            <person name="Foster B."/>
            <person name="Gaskell J."/>
            <person name="Glotzer D."/>
            <person name="Gorecki P."/>
            <person name="Heitman J."/>
            <person name="Hesse C."/>
            <person name="Hori C."/>
            <person name="Igarashi K."/>
            <person name="Jurgens J.A."/>
            <person name="Kallen N."/>
            <person name="Kersten P."/>
            <person name="Kohler A."/>
            <person name="Kuees U."/>
            <person name="Kumar T.K.A."/>
            <person name="Kuo A."/>
            <person name="LaButti K."/>
            <person name="Larrondo L.F."/>
            <person name="Lindquist E."/>
            <person name="Ling A."/>
            <person name="Lombard V."/>
            <person name="Lucas S."/>
            <person name="Lundell T."/>
            <person name="Martin R."/>
            <person name="McLaughlin D.J."/>
            <person name="Morgenstern I."/>
            <person name="Morin E."/>
            <person name="Murat C."/>
            <person name="Nagy L.G."/>
            <person name="Nolan M."/>
            <person name="Ohm R.A."/>
            <person name="Patyshakuliyeva A."/>
            <person name="Rokas A."/>
            <person name="Ruiz-Duenas F.J."/>
            <person name="Sabat G."/>
            <person name="Salamov A."/>
            <person name="Samejima M."/>
            <person name="Schmutz J."/>
            <person name="Slot J.C."/>
            <person name="St John F."/>
            <person name="Stenlid J."/>
            <person name="Sun H."/>
            <person name="Sun S."/>
            <person name="Syed K."/>
            <person name="Tsang A."/>
            <person name="Wiebenga A."/>
            <person name="Young D."/>
            <person name="Pisabarro A."/>
            <person name="Eastwood D.C."/>
            <person name="Martin F."/>
            <person name="Cullen D."/>
            <person name="Grigoriev I.V."/>
            <person name="Hibbett D.S."/>
        </authorList>
    </citation>
    <scope>NUCLEOTIDE SEQUENCE [LARGE SCALE GENOMIC DNA]</scope>
    <source>
        <strain evidence="11">RWD-64-598 SS2</strain>
    </source>
</reference>
<keyword evidence="3 8" id="KW-1133">Transmembrane helix</keyword>
<comment type="similarity">
    <text evidence="5">Belongs to the laat-1 family.</text>
</comment>
<proteinExistence type="inferred from homology"/>
<feature type="compositionally biased region" description="Low complexity" evidence="7">
    <location>
        <begin position="265"/>
        <end position="274"/>
    </location>
</feature>
<evidence type="ECO:0000256" key="3">
    <source>
        <dbReference type="ARBA" id="ARBA00022989"/>
    </source>
</evidence>
<dbReference type="AlphaFoldDB" id="A0A5M3N150"/>
<evidence type="ECO:0000256" key="1">
    <source>
        <dbReference type="ARBA" id="ARBA00004141"/>
    </source>
</evidence>
<dbReference type="GO" id="GO:0034488">
    <property type="term" value="P:basic amino acid transmembrane export from vacuole"/>
    <property type="evidence" value="ECO:0007669"/>
    <property type="project" value="TreeGrafter"/>
</dbReference>
<keyword evidence="11" id="KW-1185">Reference proteome</keyword>
<evidence type="ECO:0000256" key="8">
    <source>
        <dbReference type="SAM" id="Phobius"/>
    </source>
</evidence>
<dbReference type="EMBL" id="JH711574">
    <property type="protein sequence ID" value="EIW85113.1"/>
    <property type="molecule type" value="Genomic_DNA"/>
</dbReference>
<organism evidence="10 11">
    <name type="scientific">Coniophora puteana (strain RWD-64-598)</name>
    <name type="common">Brown rot fungus</name>
    <dbReference type="NCBI Taxonomy" id="741705"/>
    <lineage>
        <taxon>Eukaryota</taxon>
        <taxon>Fungi</taxon>
        <taxon>Dikarya</taxon>
        <taxon>Basidiomycota</taxon>
        <taxon>Agaricomycotina</taxon>
        <taxon>Agaricomycetes</taxon>
        <taxon>Agaricomycetidae</taxon>
        <taxon>Boletales</taxon>
        <taxon>Coniophorineae</taxon>
        <taxon>Coniophoraceae</taxon>
        <taxon>Coniophora</taxon>
    </lineage>
</organism>
<accession>A0A5M3N150</accession>
<dbReference type="GO" id="GO:0015174">
    <property type="term" value="F:basic amino acid transmembrane transporter activity"/>
    <property type="evidence" value="ECO:0007669"/>
    <property type="project" value="TreeGrafter"/>
</dbReference>
<dbReference type="PROSITE" id="PS50896">
    <property type="entry name" value="LISH"/>
    <property type="match status" value="1"/>
</dbReference>
<feature type="region of interest" description="Disordered" evidence="7">
    <location>
        <begin position="814"/>
        <end position="841"/>
    </location>
</feature>
<dbReference type="KEGG" id="cput:CONPUDRAFT_97826"/>
<dbReference type="InterPro" id="IPR024964">
    <property type="entry name" value="CTLH/CRA"/>
</dbReference>
<dbReference type="InterPro" id="IPR051415">
    <property type="entry name" value="LAAT-1"/>
</dbReference>
<feature type="transmembrane region" description="Helical" evidence="8">
    <location>
        <begin position="411"/>
        <end position="432"/>
    </location>
</feature>
<dbReference type="OrthoDB" id="8048523at2759"/>
<sequence>MSTYSFSELLGFTSIACWLGAQFPQVVENFQRKSCEGLSLPFLFNWLLGDLSNLIGCILTHQLPFQTWLATYFCLVDFSLLIQYFYYGGGTLTTSRVSVSSRSRTVSRRALSFERNTSHYRTLSAVASNVAASAALAAQHDAEVEARHARKHQERDLTGHESIPKSTIPSERVDEVDDAVFSAVSDSFHSDNGHGSGRKRVSWSQERLDVHGGSTHRQLSPVLPPSLRITSSRELPSVSPTGTRGRALQRDIDGEGDTYDDIEPSSRQPSSSRRTSSRASRRGAAMVFLGVWALFSFGTVTRNDGAISLRSRVLGRGLSTEVDKSTPTRRSGGEEVNILETWALENSSVIVELPAVPDAEDHVRLDIEENPPSTERIVGRFFAWLCTTLYLTSRLPQIWKNYVRKSVKGLSLYLFVFAFLGNFFYVCSLLSSPPAHAPPPISTDFFKESIPYLLGSGGTFVFDVTIVSQFAVYRVRKPRQRGRSNSARHRTISEEESGLLSGDALANSQIEENRPTRSRTSGHQANIEHSETAGTNSSFDDPRPDHLRALVLDYLCHSSYTKAAQTFAKESSVHHLDADGDEIMPSEGDAGDYVAKILTEERMSKIHLRNRIRLKILSGRIDEATELLNQHFPSVLSEIPPHKQGDASSSSHKVDYISSTTVEPAHLSLNLKIQAFIEGCRTKSLPYHSSSMYENAEPPVPGPSSASADDESAAQLLARAQKMHRSVVSLTKPGDRKLFMEELENVSSLLVYPVPEESPVSKYLSQERRDKVADQINSAILYRCDLPAVSLLELAARYNSAIFASLQHLHVKVPSKSNRPPGISGATLAAVTSSGSSGSDRDISEYLRAFDQRSFLDSKV</sequence>
<feature type="region of interest" description="Disordered" evidence="7">
    <location>
        <begin position="691"/>
        <end position="712"/>
    </location>
</feature>
<feature type="compositionally biased region" description="Acidic residues" evidence="7">
    <location>
        <begin position="254"/>
        <end position="263"/>
    </location>
</feature>
<dbReference type="InterPro" id="IPR006603">
    <property type="entry name" value="PQ-loop_rpt"/>
</dbReference>
<dbReference type="SMART" id="SM00679">
    <property type="entry name" value="CTNS"/>
    <property type="match status" value="2"/>
</dbReference>
<evidence type="ECO:0000256" key="2">
    <source>
        <dbReference type="ARBA" id="ARBA00022692"/>
    </source>
</evidence>
<evidence type="ECO:0000256" key="7">
    <source>
        <dbReference type="SAM" id="MobiDB-lite"/>
    </source>
</evidence>
<feature type="compositionally biased region" description="Polar residues" evidence="7">
    <location>
        <begin position="228"/>
        <end position="242"/>
    </location>
</feature>
<keyword evidence="4 8" id="KW-0472">Membrane</keyword>
<dbReference type="GeneID" id="19211839"/>
<feature type="compositionally biased region" description="Basic and acidic residues" evidence="7">
    <location>
        <begin position="144"/>
        <end position="163"/>
    </location>
</feature>
<dbReference type="OMA" id="QFPQVVE"/>
<feature type="domain" description="CRA" evidence="9">
    <location>
        <begin position="708"/>
        <end position="812"/>
    </location>
</feature>
<comment type="catalytic activity">
    <reaction evidence="6">
        <text>L-histidine(out) + L-arginine(in) = L-histidine(in) + L-arginine(out)</text>
        <dbReference type="Rhea" id="RHEA:71063"/>
        <dbReference type="ChEBI" id="CHEBI:32682"/>
        <dbReference type="ChEBI" id="CHEBI:57595"/>
    </reaction>
</comment>
<evidence type="ECO:0000256" key="4">
    <source>
        <dbReference type="ARBA" id="ARBA00023136"/>
    </source>
</evidence>
<dbReference type="InterPro" id="IPR013144">
    <property type="entry name" value="CRA_dom"/>
</dbReference>
<dbReference type="Pfam" id="PF04193">
    <property type="entry name" value="PQ-loop"/>
    <property type="match status" value="2"/>
</dbReference>
<dbReference type="InterPro" id="IPR006594">
    <property type="entry name" value="LisH"/>
</dbReference>
<dbReference type="GO" id="GO:0000329">
    <property type="term" value="C:fungal-type vacuole membrane"/>
    <property type="evidence" value="ECO:0007669"/>
    <property type="project" value="TreeGrafter"/>
</dbReference>
<comment type="subcellular location">
    <subcellularLocation>
        <location evidence="1">Membrane</location>
        <topology evidence="1">Multi-pass membrane protein</topology>
    </subcellularLocation>
</comment>
<dbReference type="PANTHER" id="PTHR16201">
    <property type="entry name" value="SEVEN TRANSMEMBRANE PROTEIN 1-RELATED"/>
    <property type="match status" value="1"/>
</dbReference>
<keyword evidence="2 8" id="KW-0812">Transmembrane</keyword>
<evidence type="ECO:0000313" key="10">
    <source>
        <dbReference type="EMBL" id="EIW85113.1"/>
    </source>
</evidence>
<feature type="compositionally biased region" description="Basic residues" evidence="7">
    <location>
        <begin position="481"/>
        <end position="490"/>
    </location>
</feature>
<comment type="caution">
    <text evidence="10">The sequence shown here is derived from an EMBL/GenBank/DDBJ whole genome shotgun (WGS) entry which is preliminary data.</text>
</comment>